<organism evidence="2 3">
    <name type="scientific">Bradyrhizobium brasilense</name>
    <dbReference type="NCBI Taxonomy" id="1419277"/>
    <lineage>
        <taxon>Bacteria</taxon>
        <taxon>Pseudomonadati</taxon>
        <taxon>Pseudomonadota</taxon>
        <taxon>Alphaproteobacteria</taxon>
        <taxon>Hyphomicrobiales</taxon>
        <taxon>Nitrobacteraceae</taxon>
        <taxon>Bradyrhizobium</taxon>
    </lineage>
</organism>
<dbReference type="Proteomes" id="UP000199245">
    <property type="component" value="Unassembled WGS sequence"/>
</dbReference>
<dbReference type="EMBL" id="FMZW01000020">
    <property type="protein sequence ID" value="SDE14647.1"/>
    <property type="molecule type" value="Genomic_DNA"/>
</dbReference>
<dbReference type="InterPro" id="IPR007421">
    <property type="entry name" value="Schlafen_AlbA_2_dom"/>
</dbReference>
<sequence length="498" mass="55629">MAKKRNMSDAEVGLIRAMLAKGMKNDQVHFYFNRVDRLISSGRITQIKDSTYAKDVPAATDDEVASFLARWDAEHAAIYPKGPQSPTDIEVIEALFEKRKSTWHVRGGETDVVECKLNYAVSAKILRAIAGLANNKGGHILFGIRDGAQVVDGMSDDKFETLDPALLNSHLVSFLDPVPRVARVPHKIGGKKIGVLHVEKHERAPIIVLKGMGNDLREGAIYFRYVGETRQIKPGELRAIIEAREARAVAEFSRRMNRVASGAEATIDLDTGEVSGRTGNFVIDKDLLSSIQFVREGDFTQIKGAPALRLVGDVQPVSAADRDTIHVIRDNITPHAVVENFLLGNKVDKPLAYVHAQTFYPRKWMPIWHYVHQLSMSVDDLVEDLRRLTGCMPSIRDAVVQRLRGTQSAYKLYTGKPKKMLADFRAGKPIIPKDDAELSAFAFALHGLPNDFEKIADVRPLVLNCLQQDTEGKHRSQIYRAACRVDEIMHHQRKDVFA</sequence>
<dbReference type="Pfam" id="PF04326">
    <property type="entry name" value="SLFN_AlbA_2"/>
    <property type="match status" value="1"/>
</dbReference>
<reference evidence="2 3" key="1">
    <citation type="submission" date="2016-10" db="EMBL/GenBank/DDBJ databases">
        <authorList>
            <person name="de Groot N.N."/>
        </authorList>
    </citation>
    <scope>NUCLEOTIDE SEQUENCE [LARGE SCALE GENOMIC DNA]</scope>
    <source>
        <strain evidence="2 3">R5</strain>
    </source>
</reference>
<dbReference type="Gene3D" id="3.30.950.30">
    <property type="entry name" value="Schlafen, AAA domain"/>
    <property type="match status" value="1"/>
</dbReference>
<dbReference type="InterPro" id="IPR038461">
    <property type="entry name" value="Schlafen_AlbA_2_dom_sf"/>
</dbReference>
<gene>
    <name evidence="2" type="ORF">SAMN05216337_1020143</name>
</gene>
<evidence type="ECO:0000313" key="3">
    <source>
        <dbReference type="Proteomes" id="UP000199245"/>
    </source>
</evidence>
<keyword evidence="2" id="KW-0238">DNA-binding</keyword>
<dbReference type="AlphaFoldDB" id="A0A1G7AJJ7"/>
<dbReference type="GO" id="GO:0003677">
    <property type="term" value="F:DNA binding"/>
    <property type="evidence" value="ECO:0007669"/>
    <property type="project" value="UniProtKB-KW"/>
</dbReference>
<proteinExistence type="predicted"/>
<evidence type="ECO:0000313" key="2">
    <source>
        <dbReference type="EMBL" id="SDE14647.1"/>
    </source>
</evidence>
<protein>
    <submittedName>
        <fullName evidence="2">Putative DNA-binding domain-containing protein</fullName>
    </submittedName>
</protein>
<accession>A0A1G7AJJ7</accession>
<name>A0A1G7AJJ7_9BRAD</name>
<dbReference type="PANTHER" id="PTHR30595">
    <property type="entry name" value="GLPR-RELATED TRANSCRIPTIONAL REPRESSOR"/>
    <property type="match status" value="1"/>
</dbReference>
<feature type="domain" description="Schlafen AlbA-2" evidence="1">
    <location>
        <begin position="109"/>
        <end position="232"/>
    </location>
</feature>
<evidence type="ECO:0000259" key="1">
    <source>
        <dbReference type="Pfam" id="PF04326"/>
    </source>
</evidence>
<dbReference type="PANTHER" id="PTHR30595:SF6">
    <property type="entry name" value="SCHLAFEN ALBA-2 DOMAIN-CONTAINING PROTEIN"/>
    <property type="match status" value="1"/>
</dbReference>